<feature type="region of interest" description="Disordered" evidence="1">
    <location>
        <begin position="1"/>
        <end position="23"/>
    </location>
</feature>
<feature type="domain" description="R13L1/DRL21-like LRR repeat region" evidence="2">
    <location>
        <begin position="209"/>
        <end position="315"/>
    </location>
</feature>
<dbReference type="InterPro" id="IPR032675">
    <property type="entry name" value="LRR_dom_sf"/>
</dbReference>
<name>A0A811S4W7_9POAL</name>
<evidence type="ECO:0000259" key="2">
    <source>
        <dbReference type="Pfam" id="PF25019"/>
    </source>
</evidence>
<proteinExistence type="predicted"/>
<keyword evidence="4" id="KW-1185">Reference proteome</keyword>
<organism evidence="3 4">
    <name type="scientific">Miscanthus lutarioriparius</name>
    <dbReference type="NCBI Taxonomy" id="422564"/>
    <lineage>
        <taxon>Eukaryota</taxon>
        <taxon>Viridiplantae</taxon>
        <taxon>Streptophyta</taxon>
        <taxon>Embryophyta</taxon>
        <taxon>Tracheophyta</taxon>
        <taxon>Spermatophyta</taxon>
        <taxon>Magnoliopsida</taxon>
        <taxon>Liliopsida</taxon>
        <taxon>Poales</taxon>
        <taxon>Poaceae</taxon>
        <taxon>PACMAD clade</taxon>
        <taxon>Panicoideae</taxon>
        <taxon>Andropogonodae</taxon>
        <taxon>Andropogoneae</taxon>
        <taxon>Saccharinae</taxon>
        <taxon>Miscanthus</taxon>
    </lineage>
</organism>
<dbReference type="PANTHER" id="PTHR47186">
    <property type="entry name" value="LEUCINE-RICH REPEAT-CONTAINING PROTEIN 57"/>
    <property type="match status" value="1"/>
</dbReference>
<gene>
    <name evidence="3" type="ORF">NCGR_LOCUS60192</name>
</gene>
<evidence type="ECO:0000313" key="3">
    <source>
        <dbReference type="EMBL" id="CAD6336094.1"/>
    </source>
</evidence>
<dbReference type="PANTHER" id="PTHR47186:SF3">
    <property type="entry name" value="OS09G0267800 PROTEIN"/>
    <property type="match status" value="1"/>
</dbReference>
<dbReference type="Proteomes" id="UP000604825">
    <property type="component" value="Unassembled WGS sequence"/>
</dbReference>
<dbReference type="InterPro" id="IPR056789">
    <property type="entry name" value="LRR_R13L1-DRL21"/>
</dbReference>
<evidence type="ECO:0000256" key="1">
    <source>
        <dbReference type="SAM" id="MobiDB-lite"/>
    </source>
</evidence>
<sequence length="468" mass="53738">MEEEEVEEGEVENMEGEEEGHPLHYATSCSNKFSLLYQYHDYKIKELAIKNLEGVERAEEVSEHGNLAQYRQLQSLSLEWDNSSIVQDSSTVNDNAVLEKLQPHGNLEQLKIRGYRGQLANLEFLRISNMPSLRKVGGDIYGADRAFMKLRILTLASMDNLEEWTTTTLSTRDDELKFHESHGDEVFPNLQVLNIRNCPRLRSGPHIVELQIKDLHLVRRAEEAENLDLIGKKNLRSLSLDWSPDYKGGLPNKHVLEKLQPNGGLEILGIKNYSGADFPGWMSSLTNLVKLELSNVHIEHVHLDQLQSLEELHISWIQSLGPKVRIWCTEPLRKLRRIILSEVTDKEFEIYMEKQGHDDNLFPSLQDLEVHCCSRLRFEPSIPRSAMYVLSGPGSPREDLCPSFQRIMRPSTPLPQPSKMEIRHSRRLSSASWKSLEHFDSIVELTIDHCADKIPLPESIRGWRSSRS</sequence>
<reference evidence="3" key="1">
    <citation type="submission" date="2020-10" db="EMBL/GenBank/DDBJ databases">
        <authorList>
            <person name="Han B."/>
            <person name="Lu T."/>
            <person name="Zhao Q."/>
            <person name="Huang X."/>
            <person name="Zhao Y."/>
        </authorList>
    </citation>
    <scope>NUCLEOTIDE SEQUENCE</scope>
</reference>
<dbReference type="AlphaFoldDB" id="A0A811S4W7"/>
<dbReference type="EMBL" id="CAJGYO010000018">
    <property type="protein sequence ID" value="CAD6336094.1"/>
    <property type="molecule type" value="Genomic_DNA"/>
</dbReference>
<dbReference type="OrthoDB" id="1921559at2759"/>
<feature type="domain" description="R13L1/DRL21-like LRR repeat region" evidence="2">
    <location>
        <begin position="45"/>
        <end position="120"/>
    </location>
</feature>
<protein>
    <recommendedName>
        <fullName evidence="2">R13L1/DRL21-like LRR repeat region domain-containing protein</fullName>
    </recommendedName>
</protein>
<comment type="caution">
    <text evidence="3">The sequence shown here is derived from an EMBL/GenBank/DDBJ whole genome shotgun (WGS) entry which is preliminary data.</text>
</comment>
<dbReference type="Gene3D" id="3.80.10.10">
    <property type="entry name" value="Ribonuclease Inhibitor"/>
    <property type="match status" value="2"/>
</dbReference>
<accession>A0A811S4W7</accession>
<feature type="compositionally biased region" description="Acidic residues" evidence="1">
    <location>
        <begin position="1"/>
        <end position="18"/>
    </location>
</feature>
<dbReference type="Pfam" id="PF25019">
    <property type="entry name" value="LRR_R13L1-DRL21"/>
    <property type="match status" value="2"/>
</dbReference>
<evidence type="ECO:0000313" key="4">
    <source>
        <dbReference type="Proteomes" id="UP000604825"/>
    </source>
</evidence>
<dbReference type="SUPFAM" id="SSF52047">
    <property type="entry name" value="RNI-like"/>
    <property type="match status" value="1"/>
</dbReference>